<feature type="binding site" evidence="8">
    <location>
        <position position="124"/>
    </location>
    <ligand>
        <name>substrate</name>
    </ligand>
</feature>
<feature type="binding site" evidence="8">
    <location>
        <position position="192"/>
    </location>
    <ligand>
        <name>substrate</name>
    </ligand>
</feature>
<dbReference type="EMBL" id="JAVIKH010000012">
    <property type="protein sequence ID" value="MDX8336676.1"/>
    <property type="molecule type" value="Genomic_DNA"/>
</dbReference>
<dbReference type="PANTHER" id="PTHR31637">
    <property type="entry name" value="2,3-BISPHOSPHOGLYCERATE-INDEPENDENT PHOSPHOGLYCERATE MUTASE"/>
    <property type="match status" value="1"/>
</dbReference>
<comment type="cofactor">
    <cofactor evidence="8">
        <name>Mn(2+)</name>
        <dbReference type="ChEBI" id="CHEBI:29035"/>
    </cofactor>
    <text evidence="8">Binds 2 manganese ions per subunit.</text>
</comment>
<feature type="domain" description="BPG-independent PGAM N-terminal" evidence="11">
    <location>
        <begin position="83"/>
        <end position="292"/>
    </location>
</feature>
<dbReference type="SUPFAM" id="SSF53649">
    <property type="entry name" value="Alkaline phosphatase-like"/>
    <property type="match status" value="1"/>
</dbReference>
<dbReference type="PANTHER" id="PTHR31637:SF0">
    <property type="entry name" value="2,3-BISPHOSPHOGLYCERATE-INDEPENDENT PHOSPHOGLYCERATE MUTASE"/>
    <property type="match status" value="1"/>
</dbReference>
<dbReference type="GO" id="GO:0004619">
    <property type="term" value="F:phosphoglycerate mutase activity"/>
    <property type="evidence" value="ECO:0007669"/>
    <property type="project" value="UniProtKB-EC"/>
</dbReference>
<feature type="binding site" evidence="8">
    <location>
        <position position="437"/>
    </location>
    <ligand>
        <name>Mn(2+)</name>
        <dbReference type="ChEBI" id="CHEBI:29035"/>
        <label>2</label>
    </ligand>
</feature>
<comment type="caution">
    <text evidence="12">The sequence shown here is derived from an EMBL/GenBank/DDBJ whole genome shotgun (WGS) entry which is preliminary data.</text>
</comment>
<dbReference type="CDD" id="cd16010">
    <property type="entry name" value="iPGM"/>
    <property type="match status" value="1"/>
</dbReference>
<dbReference type="InterPro" id="IPR006124">
    <property type="entry name" value="Metalloenzyme"/>
</dbReference>
<evidence type="ECO:0000256" key="4">
    <source>
        <dbReference type="ARBA" id="ARBA00022723"/>
    </source>
</evidence>
<dbReference type="SUPFAM" id="SSF64158">
    <property type="entry name" value="2,3-Bisphosphoglycerate-independent phosphoglycerate mutase, substrate-binding domain"/>
    <property type="match status" value="1"/>
</dbReference>
<protein>
    <recommendedName>
        <fullName evidence="8 9">2,3-bisphosphoglycerate-independent phosphoglycerate mutase</fullName>
        <shortName evidence="8">BPG-independent PGAM</shortName>
        <shortName evidence="8">Phosphoglyceromutase</shortName>
        <shortName evidence="8">iPGM</shortName>
        <ecNumber evidence="8 9">5.4.2.12</ecNumber>
    </recommendedName>
</protein>
<evidence type="ECO:0000256" key="8">
    <source>
        <dbReference type="HAMAP-Rule" id="MF_01038"/>
    </source>
</evidence>
<feature type="binding site" evidence="8">
    <location>
        <position position="438"/>
    </location>
    <ligand>
        <name>Mn(2+)</name>
        <dbReference type="ChEBI" id="CHEBI:29035"/>
        <label>2</label>
    </ligand>
</feature>
<feature type="binding site" evidence="8">
    <location>
        <begin position="257"/>
        <end position="260"/>
    </location>
    <ligand>
        <name>substrate</name>
    </ligand>
</feature>
<feature type="binding site" evidence="8">
    <location>
        <position position="456"/>
    </location>
    <ligand>
        <name>Mn(2+)</name>
        <dbReference type="ChEBI" id="CHEBI:29035"/>
        <label>1</label>
    </ligand>
</feature>
<dbReference type="PIRSF" id="PIRSF001492">
    <property type="entry name" value="IPGAM"/>
    <property type="match status" value="1"/>
</dbReference>
<evidence type="ECO:0000256" key="3">
    <source>
        <dbReference type="ARBA" id="ARBA00008819"/>
    </source>
</evidence>
<feature type="binding site" evidence="8">
    <location>
        <position position="329"/>
    </location>
    <ligand>
        <name>substrate</name>
    </ligand>
</feature>
<dbReference type="Gene3D" id="3.40.720.10">
    <property type="entry name" value="Alkaline Phosphatase, subunit A"/>
    <property type="match status" value="1"/>
</dbReference>
<gene>
    <name evidence="8 12" type="primary">gpmI</name>
    <name evidence="12" type="ORF">RFV38_09220</name>
</gene>
<dbReference type="Proteomes" id="UP001279681">
    <property type="component" value="Unassembled WGS sequence"/>
</dbReference>
<keyword evidence="13" id="KW-1185">Reference proteome</keyword>
<evidence type="ECO:0000256" key="6">
    <source>
        <dbReference type="ARBA" id="ARBA00023211"/>
    </source>
</evidence>
<comment type="similarity">
    <text evidence="3 8">Belongs to the BPG-independent phosphoglycerate mutase family.</text>
</comment>
<dbReference type="InterPro" id="IPR011258">
    <property type="entry name" value="BPG-indep_PGM_N"/>
</dbReference>
<feature type="binding site" evidence="8">
    <location>
        <begin position="154"/>
        <end position="155"/>
    </location>
    <ligand>
        <name>substrate</name>
    </ligand>
</feature>
<comment type="function">
    <text evidence="8">Catalyzes the interconversion of 2-phosphoglycerate and 3-phosphoglycerate.</text>
</comment>
<dbReference type="InterPro" id="IPR005995">
    <property type="entry name" value="Pgm_bpd_ind"/>
</dbReference>
<evidence type="ECO:0000256" key="2">
    <source>
        <dbReference type="ARBA" id="ARBA00004798"/>
    </source>
</evidence>
<dbReference type="EC" id="5.4.2.12" evidence="8 9"/>
<dbReference type="RefSeq" id="WP_320314058.1">
    <property type="nucleotide sequence ID" value="NZ_JAVIKH010000012.1"/>
</dbReference>
<keyword evidence="5 8" id="KW-0324">Glycolysis</keyword>
<keyword evidence="7 8" id="KW-0413">Isomerase</keyword>
<evidence type="ECO:0000313" key="13">
    <source>
        <dbReference type="Proteomes" id="UP001279681"/>
    </source>
</evidence>
<dbReference type="Gene3D" id="3.40.1450.10">
    <property type="entry name" value="BPG-independent phosphoglycerate mutase, domain B"/>
    <property type="match status" value="1"/>
</dbReference>
<organism evidence="12 13">
    <name type="scientific">Candidatus Cetobacterium colombiensis</name>
    <dbReference type="NCBI Taxonomy" id="3073100"/>
    <lineage>
        <taxon>Bacteria</taxon>
        <taxon>Fusobacteriati</taxon>
        <taxon>Fusobacteriota</taxon>
        <taxon>Fusobacteriia</taxon>
        <taxon>Fusobacteriales</taxon>
        <taxon>Fusobacteriaceae</taxon>
        <taxon>Cetobacterium</taxon>
    </lineage>
</organism>
<feature type="binding site" evidence="8">
    <location>
        <position position="396"/>
    </location>
    <ligand>
        <name>Mn(2+)</name>
        <dbReference type="ChEBI" id="CHEBI:29035"/>
        <label>1</label>
    </ligand>
</feature>
<reference evidence="13" key="1">
    <citation type="submission" date="2023-07" db="EMBL/GenBank/DDBJ databases">
        <authorList>
            <person name="Colorado M.A."/>
            <person name="Villamil L.M."/>
            <person name="Melo J.F."/>
            <person name="Rodriguez J.A."/>
            <person name="Ruiz R.Y."/>
        </authorList>
    </citation>
    <scope>NUCLEOTIDE SEQUENCE [LARGE SCALE GENOMIC DNA]</scope>
    <source>
        <strain evidence="13">C33</strain>
    </source>
</reference>
<evidence type="ECO:0000259" key="11">
    <source>
        <dbReference type="Pfam" id="PF06415"/>
    </source>
</evidence>
<dbReference type="Pfam" id="PF06415">
    <property type="entry name" value="iPGM_N"/>
    <property type="match status" value="1"/>
</dbReference>
<evidence type="ECO:0000256" key="1">
    <source>
        <dbReference type="ARBA" id="ARBA00000370"/>
    </source>
</evidence>
<evidence type="ECO:0000256" key="7">
    <source>
        <dbReference type="ARBA" id="ARBA00023235"/>
    </source>
</evidence>
<feature type="binding site" evidence="8">
    <location>
        <position position="63"/>
    </location>
    <ligand>
        <name>Mn(2+)</name>
        <dbReference type="ChEBI" id="CHEBI:29035"/>
        <label>2</label>
    </ligand>
</feature>
<comment type="pathway">
    <text evidence="2 8">Carbohydrate degradation; glycolysis; pyruvate from D-glyceraldehyde 3-phosphate: step 3/5.</text>
</comment>
<keyword evidence="6 8" id="KW-0464">Manganese</keyword>
<proteinExistence type="inferred from homology"/>
<feature type="domain" description="Metalloenzyme" evidence="10">
    <location>
        <begin position="4"/>
        <end position="494"/>
    </location>
</feature>
<evidence type="ECO:0000259" key="10">
    <source>
        <dbReference type="Pfam" id="PF01676"/>
    </source>
</evidence>
<dbReference type="NCBIfam" id="TIGR01307">
    <property type="entry name" value="pgm_bpd_ind"/>
    <property type="match status" value="1"/>
</dbReference>
<feature type="binding site" evidence="8">
    <location>
        <position position="400"/>
    </location>
    <ligand>
        <name>Mn(2+)</name>
        <dbReference type="ChEBI" id="CHEBI:29035"/>
        <label>1</label>
    </ligand>
</feature>
<name>A0ABU4WAY2_9FUSO</name>
<dbReference type="InterPro" id="IPR036646">
    <property type="entry name" value="PGAM_B_sf"/>
</dbReference>
<feature type="binding site" evidence="8">
    <location>
        <position position="12"/>
    </location>
    <ligand>
        <name>Mn(2+)</name>
        <dbReference type="ChEBI" id="CHEBI:29035"/>
        <label>2</label>
    </ligand>
</feature>
<accession>A0ABU4WAY2</accession>
<evidence type="ECO:0000256" key="5">
    <source>
        <dbReference type="ARBA" id="ARBA00023152"/>
    </source>
</evidence>
<dbReference type="Pfam" id="PF01676">
    <property type="entry name" value="Metalloenzyme"/>
    <property type="match status" value="1"/>
</dbReference>
<comment type="catalytic activity">
    <reaction evidence="1 8">
        <text>(2R)-2-phosphoglycerate = (2R)-3-phosphoglycerate</text>
        <dbReference type="Rhea" id="RHEA:15901"/>
        <dbReference type="ChEBI" id="CHEBI:58272"/>
        <dbReference type="ChEBI" id="CHEBI:58289"/>
        <dbReference type="EC" id="5.4.2.12"/>
    </reaction>
</comment>
<feature type="active site" description="Phosphoserine intermediate" evidence="8">
    <location>
        <position position="63"/>
    </location>
</feature>
<evidence type="ECO:0000313" key="12">
    <source>
        <dbReference type="EMBL" id="MDX8336676.1"/>
    </source>
</evidence>
<evidence type="ECO:0000256" key="9">
    <source>
        <dbReference type="NCBIfam" id="TIGR01307"/>
    </source>
</evidence>
<feature type="binding site" evidence="8">
    <location>
        <position position="186"/>
    </location>
    <ligand>
        <name>substrate</name>
    </ligand>
</feature>
<keyword evidence="4 8" id="KW-0479">Metal-binding</keyword>
<sequence>MAKKPLMLMVLDGWGYNPHSNEKNAIAAAKPENFERLFNNYPHTLIKASGEAVGLPEGQMGNSEVGHLNLGAGRVIYQPLVEISKEIRDGEFFEKAKVVEAFNYAKENGKGIHFMGLLSDGGVHSHINHLFGLLEMAKKTGLTKVYIHAFMDGRDTAPTSGLEFMKKLEEKIKEIGVGEIVTISGRYFAMDRDTNWDRTEKAYDAIAGKLEVTEKTPDEIIEESYAEKVTDEFIKPVLLNKDGIVKKGDVVINFNYRPDRARQITRALADKDFKGFQREYLEPRFYCMRQYDSTIDAEVIYVDKEIVNTLGEVLSEHNLTQLRTAETEKYAHVTFFFNGGKETEFKGEERILVASPKVATYDLQPEMSAPELTKAVLNALDSDKFDVIIMNFANPDMVGHTGVFDAAVKAVQAVDKGVGEIVNKVLELDGTVLITADHGNAEKMEDPISNQPFTAHTTNEVPFVYVSNNFKGELNHGKLADVAPTMLEILNIEKPAEMNGVSLIKK</sequence>
<dbReference type="HAMAP" id="MF_01038">
    <property type="entry name" value="GpmI"/>
    <property type="match status" value="1"/>
</dbReference>
<comment type="subunit">
    <text evidence="8">Monomer.</text>
</comment>
<dbReference type="InterPro" id="IPR017850">
    <property type="entry name" value="Alkaline_phosphatase_core_sf"/>
</dbReference>